<dbReference type="InterPro" id="IPR051470">
    <property type="entry name" value="Thiol:disulfide_interchange"/>
</dbReference>
<keyword evidence="10" id="KW-0413">Isomerase</keyword>
<dbReference type="EMBL" id="CP027666">
    <property type="protein sequence ID" value="AVO33983.1"/>
    <property type="molecule type" value="Genomic_DNA"/>
</dbReference>
<evidence type="ECO:0000313" key="10">
    <source>
        <dbReference type="EMBL" id="AVO33983.1"/>
    </source>
</evidence>
<evidence type="ECO:0000313" key="11">
    <source>
        <dbReference type="Proteomes" id="UP000239709"/>
    </source>
</evidence>
<dbReference type="AlphaFoldDB" id="A0A2S0ME26"/>
<dbReference type="GO" id="GO:0042597">
    <property type="term" value="C:periplasmic space"/>
    <property type="evidence" value="ECO:0007669"/>
    <property type="project" value="UniProtKB-SubCell"/>
</dbReference>
<organism evidence="10 11">
    <name type="scientific">Ottowia oryzae</name>
    <dbReference type="NCBI Taxonomy" id="2109914"/>
    <lineage>
        <taxon>Bacteria</taxon>
        <taxon>Pseudomonadati</taxon>
        <taxon>Pseudomonadota</taxon>
        <taxon>Betaproteobacteria</taxon>
        <taxon>Burkholderiales</taxon>
        <taxon>Comamonadaceae</taxon>
        <taxon>Ottowia</taxon>
    </lineage>
</organism>
<keyword evidence="3 7" id="KW-0732">Signal</keyword>
<proteinExistence type="inferred from homology"/>
<comment type="function">
    <text evidence="7">Required for disulfide bond formation in some periplasmic proteins. Acts by transferring its disulfide bond to other proteins and is reduced in the process.</text>
</comment>
<evidence type="ECO:0000256" key="3">
    <source>
        <dbReference type="ARBA" id="ARBA00022729"/>
    </source>
</evidence>
<evidence type="ECO:0000256" key="7">
    <source>
        <dbReference type="RuleBase" id="RU364038"/>
    </source>
</evidence>
<feature type="signal peptide" evidence="7">
    <location>
        <begin position="1"/>
        <end position="23"/>
    </location>
</feature>
<feature type="chain" id="PRO_5015371588" description="Thiol:disulfide interchange protein" evidence="7">
    <location>
        <begin position="24"/>
        <end position="239"/>
    </location>
</feature>
<dbReference type="Pfam" id="PF13098">
    <property type="entry name" value="Thioredoxin_2"/>
    <property type="match status" value="1"/>
</dbReference>
<dbReference type="RefSeq" id="WP_106702539.1">
    <property type="nucleotide sequence ID" value="NZ_CP027666.1"/>
</dbReference>
<dbReference type="KEGG" id="otk:C6570_06760"/>
<dbReference type="Proteomes" id="UP000239709">
    <property type="component" value="Chromosome"/>
</dbReference>
<dbReference type="Pfam" id="PF10411">
    <property type="entry name" value="DsbC_N"/>
    <property type="match status" value="1"/>
</dbReference>
<evidence type="ECO:0000256" key="5">
    <source>
        <dbReference type="ARBA" id="ARBA00023157"/>
    </source>
</evidence>
<reference evidence="10 11" key="1">
    <citation type="submission" date="2018-03" db="EMBL/GenBank/DDBJ databases">
        <title>Genome sequencing of Ottowia sp.</title>
        <authorList>
            <person name="Kim S.-J."/>
            <person name="Heo J."/>
            <person name="Kwon S.-W."/>
        </authorList>
    </citation>
    <scope>NUCLEOTIDE SEQUENCE [LARGE SCALE GENOMIC DNA]</scope>
    <source>
        <strain evidence="10 11">KADR8-3</strain>
    </source>
</reference>
<evidence type="ECO:0000256" key="2">
    <source>
        <dbReference type="ARBA" id="ARBA00009813"/>
    </source>
</evidence>
<evidence type="ECO:0000256" key="6">
    <source>
        <dbReference type="ARBA" id="ARBA00023284"/>
    </source>
</evidence>
<dbReference type="Gene3D" id="3.10.450.70">
    <property type="entry name" value="Disulphide bond isomerase, DsbC/G, N-terminal"/>
    <property type="match status" value="1"/>
</dbReference>
<evidence type="ECO:0000256" key="1">
    <source>
        <dbReference type="ARBA" id="ARBA00004418"/>
    </source>
</evidence>
<dbReference type="SUPFAM" id="SSF52833">
    <property type="entry name" value="Thioredoxin-like"/>
    <property type="match status" value="1"/>
</dbReference>
<dbReference type="InterPro" id="IPR009094">
    <property type="entry name" value="DiS-bond_isomerase_DsbC/G_N_sf"/>
</dbReference>
<comment type="subcellular location">
    <subcellularLocation>
        <location evidence="1 7">Periplasm</location>
    </subcellularLocation>
</comment>
<keyword evidence="11" id="KW-1185">Reference proteome</keyword>
<feature type="domain" description="Disulphide bond isomerase DsbC/G N-terminal" evidence="8">
    <location>
        <begin position="23"/>
        <end position="91"/>
    </location>
</feature>
<dbReference type="PANTHER" id="PTHR35272:SF3">
    <property type="entry name" value="THIOL:DISULFIDE INTERCHANGE PROTEIN DSBC"/>
    <property type="match status" value="1"/>
</dbReference>
<keyword evidence="4 7" id="KW-0574">Periplasm</keyword>
<sequence>MNKNLIRRAAVAALLALPLLATAQDKEAAAIRKNLGERIPALSQIDEIRKTPMAGLYEVRVGTDILYTDAEGNFIVQGNLLDTRSKKNLTEERVEKLTAIKFDELDTKNAFTMVRGNGKRKLAVFADPNCGYCKRFEKDLQKVNNVTVYLYLIPILGQDSVEKSKQIWCSMNKGKTWDDWMQRDVLPKGASSCNTDALTANLEFAKKYRITGTPTLVFADGTRVPGAINAQQIEQQLAR</sequence>
<gene>
    <name evidence="10" type="ORF">C6570_06760</name>
</gene>
<evidence type="ECO:0000259" key="8">
    <source>
        <dbReference type="Pfam" id="PF10411"/>
    </source>
</evidence>
<dbReference type="InterPro" id="IPR036249">
    <property type="entry name" value="Thioredoxin-like_sf"/>
</dbReference>
<keyword evidence="6 7" id="KW-0676">Redox-active center</keyword>
<dbReference type="GO" id="GO:0016853">
    <property type="term" value="F:isomerase activity"/>
    <property type="evidence" value="ECO:0007669"/>
    <property type="project" value="UniProtKB-KW"/>
</dbReference>
<dbReference type="PANTHER" id="PTHR35272">
    <property type="entry name" value="THIOL:DISULFIDE INTERCHANGE PROTEIN DSBC-RELATED"/>
    <property type="match status" value="1"/>
</dbReference>
<feature type="domain" description="Thioredoxin-like fold" evidence="9">
    <location>
        <begin position="115"/>
        <end position="237"/>
    </location>
</feature>
<keyword evidence="5" id="KW-1015">Disulfide bond</keyword>
<evidence type="ECO:0000256" key="4">
    <source>
        <dbReference type="ARBA" id="ARBA00022764"/>
    </source>
</evidence>
<dbReference type="CDD" id="cd03020">
    <property type="entry name" value="DsbA_DsbC_DsbG"/>
    <property type="match status" value="1"/>
</dbReference>
<dbReference type="SUPFAM" id="SSF54423">
    <property type="entry name" value="DsbC/DsbG N-terminal domain-like"/>
    <property type="match status" value="1"/>
</dbReference>
<dbReference type="InterPro" id="IPR033954">
    <property type="entry name" value="DiS-bond_Isoase_DsbC/G"/>
</dbReference>
<dbReference type="Gene3D" id="3.40.30.10">
    <property type="entry name" value="Glutaredoxin"/>
    <property type="match status" value="1"/>
</dbReference>
<comment type="similarity">
    <text evidence="2 7">Belongs to the thioredoxin family. DsbC subfamily.</text>
</comment>
<evidence type="ECO:0000259" key="9">
    <source>
        <dbReference type="Pfam" id="PF13098"/>
    </source>
</evidence>
<dbReference type="InterPro" id="IPR012336">
    <property type="entry name" value="Thioredoxin-like_fold"/>
</dbReference>
<dbReference type="InterPro" id="IPR018950">
    <property type="entry name" value="DiS-bond_isomerase_DsbC/G_N"/>
</dbReference>
<protein>
    <recommendedName>
        <fullName evidence="7">Thiol:disulfide interchange protein</fullName>
    </recommendedName>
</protein>
<dbReference type="OrthoDB" id="12976at2"/>
<name>A0A2S0ME26_9BURK</name>
<accession>A0A2S0ME26</accession>